<dbReference type="Proteomes" id="UP000006038">
    <property type="component" value="Chromosome 3"/>
</dbReference>
<dbReference type="HOGENOM" id="CLU_097035_0_0_1"/>
<evidence type="ECO:0000313" key="2">
    <source>
        <dbReference type="Proteomes" id="UP000006038"/>
    </source>
</evidence>
<dbReference type="AlphaFoldDB" id="J3LTH2"/>
<organism evidence="1">
    <name type="scientific">Oryza brachyantha</name>
    <name type="common">malo sina</name>
    <dbReference type="NCBI Taxonomy" id="4533"/>
    <lineage>
        <taxon>Eukaryota</taxon>
        <taxon>Viridiplantae</taxon>
        <taxon>Streptophyta</taxon>
        <taxon>Embryophyta</taxon>
        <taxon>Tracheophyta</taxon>
        <taxon>Spermatophyta</taxon>
        <taxon>Magnoliopsida</taxon>
        <taxon>Liliopsida</taxon>
        <taxon>Poales</taxon>
        <taxon>Poaceae</taxon>
        <taxon>BOP clade</taxon>
        <taxon>Oryzoideae</taxon>
        <taxon>Oryzeae</taxon>
        <taxon>Oryzinae</taxon>
        <taxon>Oryza</taxon>
    </lineage>
</organism>
<accession>J3LTH2</accession>
<name>J3LTH2_ORYBR</name>
<keyword evidence="2" id="KW-1185">Reference proteome</keyword>
<reference evidence="1" key="2">
    <citation type="submission" date="2013-04" db="UniProtKB">
        <authorList>
            <consortium name="EnsemblPlants"/>
        </authorList>
    </citation>
    <scope>IDENTIFICATION</scope>
</reference>
<proteinExistence type="predicted"/>
<reference evidence="1" key="1">
    <citation type="journal article" date="2013" name="Nat. Commun.">
        <title>Whole-genome sequencing of Oryza brachyantha reveals mechanisms underlying Oryza genome evolution.</title>
        <authorList>
            <person name="Chen J."/>
            <person name="Huang Q."/>
            <person name="Gao D."/>
            <person name="Wang J."/>
            <person name="Lang Y."/>
            <person name="Liu T."/>
            <person name="Li B."/>
            <person name="Bai Z."/>
            <person name="Luis Goicoechea J."/>
            <person name="Liang C."/>
            <person name="Chen C."/>
            <person name="Zhang W."/>
            <person name="Sun S."/>
            <person name="Liao Y."/>
            <person name="Zhang X."/>
            <person name="Yang L."/>
            <person name="Song C."/>
            <person name="Wang M."/>
            <person name="Shi J."/>
            <person name="Liu G."/>
            <person name="Liu J."/>
            <person name="Zhou H."/>
            <person name="Zhou W."/>
            <person name="Yu Q."/>
            <person name="An N."/>
            <person name="Chen Y."/>
            <person name="Cai Q."/>
            <person name="Wang B."/>
            <person name="Liu B."/>
            <person name="Min J."/>
            <person name="Huang Y."/>
            <person name="Wu H."/>
            <person name="Li Z."/>
            <person name="Zhang Y."/>
            <person name="Yin Y."/>
            <person name="Song W."/>
            <person name="Jiang J."/>
            <person name="Jackson S.A."/>
            <person name="Wing R.A."/>
            <person name="Wang J."/>
            <person name="Chen M."/>
        </authorList>
    </citation>
    <scope>NUCLEOTIDE SEQUENCE [LARGE SCALE GENOMIC DNA]</scope>
    <source>
        <strain evidence="1">cv. IRGC 101232</strain>
    </source>
</reference>
<evidence type="ECO:0000313" key="1">
    <source>
        <dbReference type="EnsemblPlants" id="OB03G43480.1"/>
    </source>
</evidence>
<protein>
    <submittedName>
        <fullName evidence="1">Uncharacterized protein</fullName>
    </submittedName>
</protein>
<sequence length="232" mass="25228">MPAARLLDAVLLLEHADEVVHLLRRVEVLGHGVDLAAPPRPRRQLGARLLDAEPAVPLVAVEPRRERDERDVDEAEPAAAAAEEVPVAELRLQRAEDLHHLGARLRLRLPLELPQPGPAVVELLVDVVRPEPRPGPRVRRGREELRGVGEGLVEVGEDDERLADGAAGVEEDGDLLVDGVGAEEEVALVGEVLLAVLEVEALLGHGDPAPLPERAHPEVEQHQVRLLLRRHG</sequence>
<dbReference type="Gramene" id="OB03G43480.1">
    <property type="protein sequence ID" value="OB03G43480.1"/>
    <property type="gene ID" value="OB03G43480"/>
</dbReference>
<dbReference type="EnsemblPlants" id="OB03G43480.1">
    <property type="protein sequence ID" value="OB03G43480.1"/>
    <property type="gene ID" value="OB03G43480"/>
</dbReference>